<reference evidence="6 7" key="1">
    <citation type="journal article" date="2019" name="Int. J. Syst. Evol. Microbiol.">
        <title>The Global Catalogue of Microorganisms (GCM) 10K type strain sequencing project: providing services to taxonomists for standard genome sequencing and annotation.</title>
        <authorList>
            <consortium name="The Broad Institute Genomics Platform"/>
            <consortium name="The Broad Institute Genome Sequencing Center for Infectious Disease"/>
            <person name="Wu L."/>
            <person name="Ma J."/>
        </authorList>
    </citation>
    <scope>NUCLEOTIDE SEQUENCE [LARGE SCALE GENOMIC DNA]</scope>
    <source>
        <strain evidence="6 7">JCM 1407</strain>
    </source>
</reference>
<dbReference type="PANTHER" id="PTHR12714">
    <property type="entry name" value="PROTEIN-S ISOPRENYLCYSTEINE O-METHYLTRANSFERASE"/>
    <property type="match status" value="1"/>
</dbReference>
<evidence type="ECO:0000256" key="3">
    <source>
        <dbReference type="ARBA" id="ARBA00022989"/>
    </source>
</evidence>
<dbReference type="RefSeq" id="WP_343761785.1">
    <property type="nucleotide sequence ID" value="NZ_BAAACG010000010.1"/>
</dbReference>
<evidence type="ECO:0000256" key="4">
    <source>
        <dbReference type="ARBA" id="ARBA00023136"/>
    </source>
</evidence>
<feature type="transmembrane region" description="Helical" evidence="5">
    <location>
        <begin position="187"/>
        <end position="209"/>
    </location>
</feature>
<evidence type="ECO:0000256" key="1">
    <source>
        <dbReference type="ARBA" id="ARBA00004141"/>
    </source>
</evidence>
<feature type="transmembrane region" description="Helical" evidence="5">
    <location>
        <begin position="144"/>
        <end position="162"/>
    </location>
</feature>
<feature type="transmembrane region" description="Helical" evidence="5">
    <location>
        <begin position="69"/>
        <end position="89"/>
    </location>
</feature>
<evidence type="ECO:0000256" key="5">
    <source>
        <dbReference type="SAM" id="Phobius"/>
    </source>
</evidence>
<keyword evidence="2 5" id="KW-0812">Transmembrane</keyword>
<protein>
    <recommendedName>
        <fullName evidence="8">Isoprenylcysteine carboxylmethyltransferase family protein</fullName>
    </recommendedName>
</protein>
<dbReference type="Proteomes" id="UP001501510">
    <property type="component" value="Unassembled WGS sequence"/>
</dbReference>
<keyword evidence="4 5" id="KW-0472">Membrane</keyword>
<accession>A0ABN1JKJ6</accession>
<organism evidence="6 7">
    <name type="scientific">Clostridium oceanicum</name>
    <dbReference type="NCBI Taxonomy" id="1543"/>
    <lineage>
        <taxon>Bacteria</taxon>
        <taxon>Bacillati</taxon>
        <taxon>Bacillota</taxon>
        <taxon>Clostridia</taxon>
        <taxon>Eubacteriales</taxon>
        <taxon>Clostridiaceae</taxon>
        <taxon>Clostridium</taxon>
    </lineage>
</organism>
<keyword evidence="7" id="KW-1185">Reference proteome</keyword>
<proteinExistence type="predicted"/>
<dbReference type="Gene3D" id="1.20.120.1630">
    <property type="match status" value="1"/>
</dbReference>
<evidence type="ECO:0000313" key="7">
    <source>
        <dbReference type="Proteomes" id="UP001501510"/>
    </source>
</evidence>
<dbReference type="EMBL" id="BAAACG010000010">
    <property type="protein sequence ID" value="GAA0741761.1"/>
    <property type="molecule type" value="Genomic_DNA"/>
</dbReference>
<evidence type="ECO:0000313" key="6">
    <source>
        <dbReference type="EMBL" id="GAA0741761.1"/>
    </source>
</evidence>
<comment type="caution">
    <text evidence="6">The sequence shown here is derived from an EMBL/GenBank/DDBJ whole genome shotgun (WGS) entry which is preliminary data.</text>
</comment>
<dbReference type="PANTHER" id="PTHR12714:SF9">
    <property type="entry name" value="PROTEIN-S-ISOPRENYLCYSTEINE O-METHYLTRANSFERASE"/>
    <property type="match status" value="1"/>
</dbReference>
<keyword evidence="3 5" id="KW-1133">Transmembrane helix</keyword>
<name>A0ABN1JKJ6_9CLOT</name>
<evidence type="ECO:0000256" key="2">
    <source>
        <dbReference type="ARBA" id="ARBA00022692"/>
    </source>
</evidence>
<sequence>MKPFLENEKNIDKLNEMNKKIQKIIAPIWAVVGYCLLYFGFKYILKFIPDVKPWGAFDYEALIFKKYDIYWIDIIYFIVGLIFFIHGALRLAGISAQNHSVRDEKTREPVSLLKDGYYREVRHPMYGAFMLMQGGFFFSLRSLIGLVIVAVIIIIQNVNAIYEEKKKLITMFGDEYISYMKQTKKKFATRCMFGYFIFGVVASVIGLIFQGKVHIILLTFVK</sequence>
<comment type="subcellular location">
    <subcellularLocation>
        <location evidence="1">Membrane</location>
        <topology evidence="1">Multi-pass membrane protein</topology>
    </subcellularLocation>
</comment>
<evidence type="ECO:0008006" key="8">
    <source>
        <dbReference type="Google" id="ProtNLM"/>
    </source>
</evidence>
<gene>
    <name evidence="6" type="ORF">GCM10008906_23380</name>
</gene>
<feature type="transmembrane region" description="Helical" evidence="5">
    <location>
        <begin position="21"/>
        <end position="41"/>
    </location>
</feature>